<name>A0A2A5WNA6_9GAMM</name>
<evidence type="ECO:0000313" key="5">
    <source>
        <dbReference type="Proteomes" id="UP000219327"/>
    </source>
</evidence>
<dbReference type="Pfam" id="PF13428">
    <property type="entry name" value="TPR_14"/>
    <property type="match status" value="1"/>
</dbReference>
<evidence type="ECO:0000259" key="3">
    <source>
        <dbReference type="Pfam" id="PF09699"/>
    </source>
</evidence>
<dbReference type="InterPro" id="IPR036280">
    <property type="entry name" value="Multihaem_cyt_sf"/>
</dbReference>
<feature type="non-terminal residue" evidence="4">
    <location>
        <position position="1"/>
    </location>
</feature>
<dbReference type="InterPro" id="IPR003321">
    <property type="entry name" value="Cyt_c552"/>
</dbReference>
<keyword evidence="2" id="KW-0802">TPR repeat</keyword>
<accession>A0A2A5WNA6</accession>
<dbReference type="AlphaFoldDB" id="A0A2A5WNA6"/>
<feature type="repeat" description="TPR" evidence="2">
    <location>
        <begin position="353"/>
        <end position="386"/>
    </location>
</feature>
<dbReference type="InterPro" id="IPR010177">
    <property type="entry name" value="Paired_CXXCH_1"/>
</dbReference>
<evidence type="ECO:0000313" key="4">
    <source>
        <dbReference type="EMBL" id="PDH37773.1"/>
    </source>
</evidence>
<dbReference type="InterPro" id="IPR011990">
    <property type="entry name" value="TPR-like_helical_dom_sf"/>
</dbReference>
<dbReference type="Pfam" id="PF02335">
    <property type="entry name" value="Cytochrom_C552"/>
    <property type="match status" value="1"/>
</dbReference>
<organism evidence="4 5">
    <name type="scientific">OM182 bacterium MED-G24</name>
    <dbReference type="NCBI Taxonomy" id="1986255"/>
    <lineage>
        <taxon>Bacteria</taxon>
        <taxon>Pseudomonadati</taxon>
        <taxon>Pseudomonadota</taxon>
        <taxon>Gammaproteobacteria</taxon>
        <taxon>OMG group</taxon>
        <taxon>OM182 clade</taxon>
    </lineage>
</organism>
<dbReference type="PANTHER" id="PTHR35038">
    <property type="entry name" value="DISSIMILATORY SULFITE REDUCTASE SIRA"/>
    <property type="match status" value="1"/>
</dbReference>
<dbReference type="SUPFAM" id="SSF48452">
    <property type="entry name" value="TPR-like"/>
    <property type="match status" value="1"/>
</dbReference>
<dbReference type="Gene3D" id="1.10.1130.10">
    <property type="entry name" value="Flavocytochrome C3, Chain A"/>
    <property type="match status" value="1"/>
</dbReference>
<dbReference type="SMART" id="SM00028">
    <property type="entry name" value="TPR"/>
    <property type="match status" value="3"/>
</dbReference>
<keyword evidence="1" id="KW-0732">Signal</keyword>
<dbReference type="PANTHER" id="PTHR35038:SF8">
    <property type="entry name" value="C-TYPE POLYHEME CYTOCHROME OMCC"/>
    <property type="match status" value="1"/>
</dbReference>
<dbReference type="Gene3D" id="1.25.40.10">
    <property type="entry name" value="Tetratricopeptide repeat domain"/>
    <property type="match status" value="1"/>
</dbReference>
<feature type="domain" description="Doubled CXXCH motif" evidence="3">
    <location>
        <begin position="109"/>
        <end position="135"/>
    </location>
</feature>
<reference evidence="4 5" key="1">
    <citation type="submission" date="2017-08" db="EMBL/GenBank/DDBJ databases">
        <title>Fine stratification of microbial communities through a metagenomic profile of the photic zone.</title>
        <authorList>
            <person name="Haro-Moreno J.M."/>
            <person name="Lopez-Perez M."/>
            <person name="De La Torre J."/>
            <person name="Picazo A."/>
            <person name="Camacho A."/>
            <person name="Rodriguez-Valera F."/>
        </authorList>
    </citation>
    <scope>NUCLEOTIDE SEQUENCE [LARGE SCALE GENOMIC DNA]</scope>
    <source>
        <strain evidence="4">MED-G24</strain>
    </source>
</reference>
<evidence type="ECO:0000256" key="2">
    <source>
        <dbReference type="PROSITE-ProRule" id="PRU00339"/>
    </source>
</evidence>
<dbReference type="InterPro" id="IPR019734">
    <property type="entry name" value="TPR_rpt"/>
</dbReference>
<dbReference type="Pfam" id="PF13432">
    <property type="entry name" value="TPR_16"/>
    <property type="match status" value="1"/>
</dbReference>
<dbReference type="Pfam" id="PF09699">
    <property type="entry name" value="Paired_CXXCH_1"/>
    <property type="match status" value="1"/>
</dbReference>
<comment type="caution">
    <text evidence="4">The sequence shown here is derived from an EMBL/GenBank/DDBJ whole genome shotgun (WGS) entry which is preliminary data.</text>
</comment>
<dbReference type="GO" id="GO:0042597">
    <property type="term" value="C:periplasmic space"/>
    <property type="evidence" value="ECO:0007669"/>
    <property type="project" value="InterPro"/>
</dbReference>
<dbReference type="Proteomes" id="UP000219327">
    <property type="component" value="Unassembled WGS sequence"/>
</dbReference>
<dbReference type="EMBL" id="NTKD01000044">
    <property type="protein sequence ID" value="PDH37773.1"/>
    <property type="molecule type" value="Genomic_DNA"/>
</dbReference>
<protein>
    <recommendedName>
        <fullName evidence="3">Doubled CXXCH motif domain-containing protein</fullName>
    </recommendedName>
</protein>
<proteinExistence type="predicted"/>
<gene>
    <name evidence="4" type="ORF">CNE99_07705</name>
</gene>
<evidence type="ECO:0000256" key="1">
    <source>
        <dbReference type="ARBA" id="ARBA00022729"/>
    </source>
</evidence>
<dbReference type="SUPFAM" id="SSF48695">
    <property type="entry name" value="Multiheme cytochromes"/>
    <property type="match status" value="1"/>
</dbReference>
<dbReference type="GO" id="GO:0042279">
    <property type="term" value="F:nitrite reductase (cytochrome, ammonia-forming) activity"/>
    <property type="evidence" value="ECO:0007669"/>
    <property type="project" value="InterPro"/>
</dbReference>
<dbReference type="PROSITE" id="PS50005">
    <property type="entry name" value="TPR"/>
    <property type="match status" value="1"/>
</dbReference>
<dbReference type="InterPro" id="IPR051829">
    <property type="entry name" value="Multiheme_Cytochr_ET"/>
</dbReference>
<sequence length="522" mass="57924">RHLELAKTGQLTSGNTGYLPSTDGIEWRFGKRAAIAAPVGSLSSTEIDTCGGCHSRRSLISDRSTGDYFDRYDLTLLADGLYFADGQIQDEVFVLGSFLQSKMHQAGVTCSNCHEPHSGQLLQVGNDLCATCHAPSVFDGIDHHGHPEGSEGAACVDCHMPARTYMQVDDRRDHRFHVPDPLLSLEVGSPDPCMNCHEDKTHKWADENIRAWHPEYTRRNIWAEPLSRVRSLDVSAVDALISEIGRATTAPIIRATLLQQLADWPEPRSVAASQKHMASDDPLIRAAAANVVRVAPSEQRQRILTPLLSDDVRVVRHAAARSLVASPVRLGTGSEMRVVNEYRDALMLSAGQPESQLTLADVAMNLGNVKGAESHFRQALRIEPNHPPALLRYADFLRSVGRDEEAAVHLRHAITVLPDNAAAHHSYGLLLIRQKKLEEAIGHLRQASEYEGAIPRYVYVYAVGLETTGLYSEALEVTREARRQWPNDLDLLTTEIRLRQRMGETEGLQTLMETLRQRSSMR</sequence>